<evidence type="ECO:0000313" key="1">
    <source>
        <dbReference type="EMBL" id="GAP31645.1"/>
    </source>
</evidence>
<organism evidence="1 2">
    <name type="scientific">Nocardia seriolae</name>
    <dbReference type="NCBI Taxonomy" id="37332"/>
    <lineage>
        <taxon>Bacteria</taxon>
        <taxon>Bacillati</taxon>
        <taxon>Actinomycetota</taxon>
        <taxon>Actinomycetes</taxon>
        <taxon>Mycobacteriales</taxon>
        <taxon>Nocardiaceae</taxon>
        <taxon>Nocardia</taxon>
    </lineage>
</organism>
<evidence type="ECO:0000313" key="2">
    <source>
        <dbReference type="Proteomes" id="UP000037179"/>
    </source>
</evidence>
<dbReference type="Proteomes" id="UP000037179">
    <property type="component" value="Unassembled WGS sequence"/>
</dbReference>
<dbReference type="AlphaFoldDB" id="A0ABC9Z205"/>
<reference evidence="1 2" key="2">
    <citation type="journal article" date="2016" name="Genome Announc.">
        <title>Draft Genome Sequence of Erythromycin- and Oxytetracycline-Sensitive Nocardia seriolae Strain U-1 (NBRC 110359).</title>
        <authorList>
            <person name="Imajoh M."/>
            <person name="Sukeda M."/>
            <person name="Shimizu M."/>
            <person name="Yamane J."/>
            <person name="Ohnishi K."/>
            <person name="Oshima S."/>
        </authorList>
    </citation>
    <scope>NUCLEOTIDE SEQUENCE [LARGE SCALE GENOMIC DNA]</scope>
    <source>
        <strain evidence="1 2">U-1</strain>
    </source>
</reference>
<comment type="caution">
    <text evidence="1">The sequence shown here is derived from an EMBL/GenBank/DDBJ whole genome shotgun (WGS) entry which is preliminary data.</text>
</comment>
<dbReference type="EMBL" id="BBYQ01000122">
    <property type="protein sequence ID" value="GAP31645.1"/>
    <property type="molecule type" value="Genomic_DNA"/>
</dbReference>
<gene>
    <name evidence="1" type="ORF">NSK11_contig00122-0003</name>
</gene>
<reference evidence="2" key="1">
    <citation type="submission" date="2015-07" db="EMBL/GenBank/DDBJ databases">
        <title>Nocardia seriolae U-1 whole genome shotgun sequence.</title>
        <authorList>
            <person name="Imajoh M."/>
            <person name="Fukumoto Y."/>
            <person name="Sukeda M."/>
            <person name="Yamane J."/>
            <person name="Yamasaki K."/>
            <person name="Shimizu M."/>
            <person name="Ohnishi K."/>
            <person name="Oshima S."/>
        </authorList>
    </citation>
    <scope>NUCLEOTIDE SEQUENCE [LARGE SCALE GENOMIC DNA]</scope>
    <source>
        <strain evidence="2">U-1</strain>
    </source>
</reference>
<name>A0ABC9Z205_9NOCA</name>
<proteinExistence type="predicted"/>
<accession>A0ABC9Z205</accession>
<protein>
    <submittedName>
        <fullName evidence="1">Uncharacterized protein</fullName>
    </submittedName>
</protein>
<keyword evidence="2" id="KW-1185">Reference proteome</keyword>
<sequence>MVSLPGYNHVDTIAAAAVQNDGTPDYSGEILARFIRTLG</sequence>